<evidence type="ECO:0000256" key="2">
    <source>
        <dbReference type="SAM" id="MobiDB-lite"/>
    </source>
</evidence>
<reference evidence="3" key="1">
    <citation type="journal article" date="2017" name="Science">
        <title>Giant viruses with an expanded complement of translation system components.</title>
        <authorList>
            <person name="Schulz F."/>
            <person name="Yutin N."/>
            <person name="Ivanova N.N."/>
            <person name="Ortega D.R."/>
            <person name="Lee T.K."/>
            <person name="Vierheilig J."/>
            <person name="Daims H."/>
            <person name="Horn M."/>
            <person name="Wagner M."/>
            <person name="Jensen G.J."/>
            <person name="Kyrpides N.C."/>
            <person name="Koonin E.V."/>
            <person name="Woyke T."/>
        </authorList>
    </citation>
    <scope>NUCLEOTIDE SEQUENCE</scope>
    <source>
        <strain evidence="3">CTV1</strain>
    </source>
</reference>
<gene>
    <name evidence="3" type="ORF">Catovirus_2_3</name>
</gene>
<evidence type="ECO:0000256" key="1">
    <source>
        <dbReference type="SAM" id="Coils"/>
    </source>
</evidence>
<dbReference type="EMBL" id="KY684084">
    <property type="protein sequence ID" value="ARF09054.1"/>
    <property type="molecule type" value="Genomic_DNA"/>
</dbReference>
<proteinExistence type="predicted"/>
<feature type="region of interest" description="Disordered" evidence="2">
    <location>
        <begin position="142"/>
        <end position="173"/>
    </location>
</feature>
<feature type="coiled-coil region" evidence="1">
    <location>
        <begin position="49"/>
        <end position="76"/>
    </location>
</feature>
<feature type="compositionally biased region" description="Acidic residues" evidence="2">
    <location>
        <begin position="148"/>
        <end position="157"/>
    </location>
</feature>
<evidence type="ECO:0000313" key="3">
    <source>
        <dbReference type="EMBL" id="ARF09054.1"/>
    </source>
</evidence>
<keyword evidence="1" id="KW-0175">Coiled coil</keyword>
<accession>A0A1V0SBK7</accession>
<organism evidence="3">
    <name type="scientific">Catovirus CTV1</name>
    <dbReference type="NCBI Taxonomy" id="1977631"/>
    <lineage>
        <taxon>Viruses</taxon>
        <taxon>Varidnaviria</taxon>
        <taxon>Bamfordvirae</taxon>
        <taxon>Nucleocytoviricota</taxon>
        <taxon>Megaviricetes</taxon>
        <taxon>Imitervirales</taxon>
        <taxon>Mimiviridae</taxon>
        <taxon>Klosneuvirinae</taxon>
        <taxon>Catovirus</taxon>
    </lineage>
</organism>
<protein>
    <submittedName>
        <fullName evidence="3">Uncharacterized protein</fullName>
    </submittedName>
</protein>
<name>A0A1V0SBK7_9VIRU</name>
<sequence length="173" mass="20404">MKYNCDICNYSTENRNSWYAHKKSKLHEKNSKDKPINTDEIKPKIINEKPKKTDEIELLKQKIEDLERENKEMKYKYDLRIESLNNCIDILKQNDQFQQKVINSSQEIVKNSVSIFSRLTFNSESNNIDPFRNYINILNNMNIPGQSDSDDDSDNDSNDFRDNPIDNNMTNGQ</sequence>